<dbReference type="OrthoDB" id="2570975at2759"/>
<name>A0A1X6ML93_9APHY</name>
<gene>
    <name evidence="1" type="ORF">POSPLADRAFT_1158569</name>
</gene>
<protein>
    <recommendedName>
        <fullName evidence="3">Clp1-like protein</fullName>
    </recommendedName>
</protein>
<evidence type="ECO:0000313" key="2">
    <source>
        <dbReference type="Proteomes" id="UP000194127"/>
    </source>
</evidence>
<organism evidence="1 2">
    <name type="scientific">Postia placenta MAD-698-R-SB12</name>
    <dbReference type="NCBI Taxonomy" id="670580"/>
    <lineage>
        <taxon>Eukaryota</taxon>
        <taxon>Fungi</taxon>
        <taxon>Dikarya</taxon>
        <taxon>Basidiomycota</taxon>
        <taxon>Agaricomycotina</taxon>
        <taxon>Agaricomycetes</taxon>
        <taxon>Polyporales</taxon>
        <taxon>Adustoporiaceae</taxon>
        <taxon>Rhodonia</taxon>
    </lineage>
</organism>
<proteinExistence type="predicted"/>
<sequence>MKDGTRPTSTTTVILPRHLSRPTFKPVPHSRVASIEPQLADLPIEYIQDKLAELGPDMVKVLTSVEASTSTNTLPRELSILVQDLASDLPTHMLAVYSRQPTGGRRRVTMYPTHSIVWAANCATLPPLPSSHPSAPDASPSARITVPVVPLCLPDPASFPHLSSYIYAKRVDVLLAALFPSAPPSNLQGKDAATEFAWALAREHNTAALVDAMTKVRGLWLNVCALGIFDDGMWVAIDLAWEVLVNALSISVGAPLATASQADAPLRAQL</sequence>
<evidence type="ECO:0000313" key="1">
    <source>
        <dbReference type="EMBL" id="OSX56853.1"/>
    </source>
</evidence>
<evidence type="ECO:0008006" key="3">
    <source>
        <dbReference type="Google" id="ProtNLM"/>
    </source>
</evidence>
<dbReference type="AlphaFoldDB" id="A0A1X6ML93"/>
<keyword evidence="2" id="KW-1185">Reference proteome</keyword>
<dbReference type="EMBL" id="KZ110611">
    <property type="protein sequence ID" value="OSX56853.1"/>
    <property type="molecule type" value="Genomic_DNA"/>
</dbReference>
<dbReference type="GeneID" id="36332283"/>
<dbReference type="Proteomes" id="UP000194127">
    <property type="component" value="Unassembled WGS sequence"/>
</dbReference>
<dbReference type="RefSeq" id="XP_024333647.1">
    <property type="nucleotide sequence ID" value="XM_024487334.1"/>
</dbReference>
<accession>A0A1X6ML93</accession>
<reference evidence="1 2" key="1">
    <citation type="submission" date="2017-04" db="EMBL/GenBank/DDBJ databases">
        <title>Genome Sequence of the Model Brown-Rot Fungus Postia placenta SB12.</title>
        <authorList>
            <consortium name="DOE Joint Genome Institute"/>
            <person name="Gaskell J."/>
            <person name="Kersten P."/>
            <person name="Larrondo L.F."/>
            <person name="Canessa P."/>
            <person name="Martinez D."/>
            <person name="Hibbett D."/>
            <person name="Schmoll M."/>
            <person name="Kubicek C.P."/>
            <person name="Martinez A.T."/>
            <person name="Yadav J."/>
            <person name="Master E."/>
            <person name="Magnuson J.K."/>
            <person name="James T."/>
            <person name="Yaver D."/>
            <person name="Berka R."/>
            <person name="Labutti K."/>
            <person name="Lipzen A."/>
            <person name="Aerts A."/>
            <person name="Barry K."/>
            <person name="Henrissat B."/>
            <person name="Blanchette R."/>
            <person name="Grigoriev I."/>
            <person name="Cullen D."/>
        </authorList>
    </citation>
    <scope>NUCLEOTIDE SEQUENCE [LARGE SCALE GENOMIC DNA]</scope>
    <source>
        <strain evidence="1 2">MAD-698-R-SB12</strain>
    </source>
</reference>